<dbReference type="CDD" id="cd18793">
    <property type="entry name" value="SF2_C_SNF"/>
    <property type="match status" value="1"/>
</dbReference>
<dbReference type="InterPro" id="IPR038718">
    <property type="entry name" value="SNF2-like_sf"/>
</dbReference>
<dbReference type="GO" id="GO:0016817">
    <property type="term" value="F:hydrolase activity, acting on acid anhydrides"/>
    <property type="evidence" value="ECO:0007669"/>
    <property type="project" value="InterPro"/>
</dbReference>
<keyword evidence="8" id="KW-0067">ATP-binding</keyword>
<dbReference type="Pfam" id="PF00176">
    <property type="entry name" value="SNF2-rel_dom"/>
    <property type="match status" value="1"/>
</dbReference>
<reference evidence="15" key="1">
    <citation type="journal article" date="2022" name="G3 (Bethesda)">
        <title>High quality genome of the basidiomycete yeast Dioszegia hungarica PDD-24b-2 isolated from cloud water.</title>
        <authorList>
            <person name="Jarrige D."/>
            <person name="Haridas S."/>
            <person name="Bleykasten-Grosshans C."/>
            <person name="Joly M."/>
            <person name="Nadalig T."/>
            <person name="Sancelme M."/>
            <person name="Vuilleumier S."/>
            <person name="Grigoriev I.V."/>
            <person name="Amato P."/>
            <person name="Bringel F."/>
        </authorList>
    </citation>
    <scope>NUCLEOTIDE SEQUENCE</scope>
    <source>
        <strain evidence="15">PDD-24b-2</strain>
    </source>
</reference>
<evidence type="ECO:0000256" key="11">
    <source>
        <dbReference type="ARBA" id="ARBA00023242"/>
    </source>
</evidence>
<feature type="domain" description="Helicase C-terminal" evidence="14">
    <location>
        <begin position="585"/>
        <end position="742"/>
    </location>
</feature>
<keyword evidence="6" id="KW-0378">Hydrolase</keyword>
<dbReference type="AlphaFoldDB" id="A0AA38H3F4"/>
<dbReference type="Proteomes" id="UP001164286">
    <property type="component" value="Unassembled WGS sequence"/>
</dbReference>
<keyword evidence="4" id="KW-0547">Nucleotide-binding</keyword>
<evidence type="ECO:0000313" key="16">
    <source>
        <dbReference type="Proteomes" id="UP001164286"/>
    </source>
</evidence>
<dbReference type="GO" id="GO:0045003">
    <property type="term" value="P:double-strand break repair via synthesis-dependent strand annealing"/>
    <property type="evidence" value="ECO:0007669"/>
    <property type="project" value="TreeGrafter"/>
</dbReference>
<keyword evidence="5" id="KW-0227">DNA damage</keyword>
<keyword evidence="3" id="KW-0597">Phosphoprotein</keyword>
<dbReference type="SMART" id="SM00490">
    <property type="entry name" value="HELICc"/>
    <property type="match status" value="1"/>
</dbReference>
<sequence>MLRRAPSGFRTNDQNPTTATSGGFGLVSKPFKAPTPLAAKRHVDLPSRKRKAVNYKDAGGDGDDARDENVDPNEGGGPSKKVKYAMGNKEYGDDGVLGSLGAICMRKFPVFAVKEKAGVFMKTFSIPAIKNKGASQAFVHSLSHASLGARPHPNLAPRPLHDPMSDHAIVLYDPTIDDVPPPEDDIDPELAAELKRKREEAAKGPHKSLKAILGIVDKKEKKEVKVPVVIDPRLAKFLRPHQIEGVKFLYRCTTGLLANNAWGCIMADEMGLGKTLQCIALMWTLLKQSPVAGKPTCEKCIVACPTSLVGNWANELVKWLGEGAINPLVVDGKGGKEALIPAVRRWVKSTGRGVTLPVMIVSYETLRTLQEELAGAPIGLLLADEGHRLKNADTLTFQSLTALNVQRRVILTGTPIQNDLSEYFALLNFANPEYLGSKGDFKKNFESKILRGRDADASEKDKLESDAKLKELGGLVSKFIIRRTNDLLSKYLPVKYEHVVFCRPSPLQSKLYNLFVTSKDVQRLLRGKDSQPLKAIGLLRKLVNHPDLLNLPEDLPGSEEVLPADYHGKGRDRNMNCSLSGKFVVLERMLHHIKTQTDDKIVLISNATQTLDLMEKLCRNKKYGYVRLDGTMNVNKRSKIVSRFNDPEGKEFVFLLSSKAGGCGINLIGANRLILFDPDWNPASDQQALARVWRDGQKKECFVYRFQTTGTIEEKIFQRQCQKQNLSACVVDEAEDTARHFTQDDLRQLFKFNAETQSDSHDTYKCKRCRDGKQFVKAPALLYGDASTWNHFPNSELGKMHDDLLRAELGLPEVSFVFQYISH</sequence>
<dbReference type="Gene3D" id="3.40.50.300">
    <property type="entry name" value="P-loop containing nucleotide triphosphate hydrolases"/>
    <property type="match status" value="1"/>
</dbReference>
<dbReference type="Gene3D" id="1.20.120.850">
    <property type="entry name" value="SWI2/SNF2 ATPases, N-terminal domain"/>
    <property type="match status" value="1"/>
</dbReference>
<dbReference type="InterPro" id="IPR027417">
    <property type="entry name" value="P-loop_NTPase"/>
</dbReference>
<dbReference type="Pfam" id="PF08658">
    <property type="entry name" value="Rad54_N"/>
    <property type="match status" value="1"/>
</dbReference>
<comment type="subcellular location">
    <subcellularLocation>
        <location evidence="1">Nucleus</location>
    </subcellularLocation>
</comment>
<evidence type="ECO:0000256" key="3">
    <source>
        <dbReference type="ARBA" id="ARBA00022553"/>
    </source>
</evidence>
<gene>
    <name evidence="15" type="ORF">MKK02DRAFT_35698</name>
</gene>
<evidence type="ECO:0000256" key="9">
    <source>
        <dbReference type="ARBA" id="ARBA00023125"/>
    </source>
</evidence>
<dbReference type="PANTHER" id="PTHR45629">
    <property type="entry name" value="SNF2/RAD54 FAMILY MEMBER"/>
    <property type="match status" value="1"/>
</dbReference>
<dbReference type="GeneID" id="77728451"/>
<protein>
    <submittedName>
        <fullName evidence="15">DNA recombination and repair protein Rad54B</fullName>
    </submittedName>
</protein>
<evidence type="ECO:0000313" key="15">
    <source>
        <dbReference type="EMBL" id="KAI9632021.1"/>
    </source>
</evidence>
<dbReference type="Gene3D" id="3.40.50.10810">
    <property type="entry name" value="Tandem AAA-ATPase domain"/>
    <property type="match status" value="1"/>
</dbReference>
<keyword evidence="7" id="KW-0347">Helicase</keyword>
<dbReference type="EMBL" id="JAKWFO010000016">
    <property type="protein sequence ID" value="KAI9632021.1"/>
    <property type="molecule type" value="Genomic_DNA"/>
</dbReference>
<dbReference type="Pfam" id="PF00271">
    <property type="entry name" value="Helicase_C"/>
    <property type="match status" value="1"/>
</dbReference>
<keyword evidence="11" id="KW-0539">Nucleus</keyword>
<dbReference type="GO" id="GO:0003677">
    <property type="term" value="F:DNA binding"/>
    <property type="evidence" value="ECO:0007669"/>
    <property type="project" value="UniProtKB-KW"/>
</dbReference>
<organism evidence="15 16">
    <name type="scientific">Dioszegia hungarica</name>
    <dbReference type="NCBI Taxonomy" id="4972"/>
    <lineage>
        <taxon>Eukaryota</taxon>
        <taxon>Fungi</taxon>
        <taxon>Dikarya</taxon>
        <taxon>Basidiomycota</taxon>
        <taxon>Agaricomycotina</taxon>
        <taxon>Tremellomycetes</taxon>
        <taxon>Tremellales</taxon>
        <taxon>Bulleribasidiaceae</taxon>
        <taxon>Dioszegia</taxon>
    </lineage>
</organism>
<evidence type="ECO:0000256" key="8">
    <source>
        <dbReference type="ARBA" id="ARBA00022840"/>
    </source>
</evidence>
<keyword evidence="16" id="KW-1185">Reference proteome</keyword>
<dbReference type="InterPro" id="IPR050496">
    <property type="entry name" value="SNF2_RAD54_helicase_repair"/>
</dbReference>
<feature type="domain" description="Helicase ATP-binding" evidence="13">
    <location>
        <begin position="255"/>
        <end position="433"/>
    </location>
</feature>
<evidence type="ECO:0000256" key="10">
    <source>
        <dbReference type="ARBA" id="ARBA00023204"/>
    </source>
</evidence>
<dbReference type="GO" id="GO:0005634">
    <property type="term" value="C:nucleus"/>
    <property type="evidence" value="ECO:0007669"/>
    <property type="project" value="UniProtKB-SubCell"/>
</dbReference>
<dbReference type="RefSeq" id="XP_052941798.1">
    <property type="nucleotide sequence ID" value="XM_053089246.1"/>
</dbReference>
<dbReference type="GO" id="GO:0005524">
    <property type="term" value="F:ATP binding"/>
    <property type="evidence" value="ECO:0007669"/>
    <property type="project" value="UniProtKB-KW"/>
</dbReference>
<evidence type="ECO:0000256" key="12">
    <source>
        <dbReference type="SAM" id="MobiDB-lite"/>
    </source>
</evidence>
<evidence type="ECO:0000259" key="13">
    <source>
        <dbReference type="PROSITE" id="PS51192"/>
    </source>
</evidence>
<comment type="similarity">
    <text evidence="2">Belongs to the SNF2/RAD54 helicase family.</text>
</comment>
<dbReference type="InterPro" id="IPR013967">
    <property type="entry name" value="Rad54_N"/>
</dbReference>
<keyword evidence="10" id="KW-0234">DNA repair</keyword>
<evidence type="ECO:0000256" key="7">
    <source>
        <dbReference type="ARBA" id="ARBA00022806"/>
    </source>
</evidence>
<dbReference type="GO" id="GO:0007131">
    <property type="term" value="P:reciprocal meiotic recombination"/>
    <property type="evidence" value="ECO:0007669"/>
    <property type="project" value="TreeGrafter"/>
</dbReference>
<dbReference type="InterPro" id="IPR014001">
    <property type="entry name" value="Helicase_ATP-bd"/>
</dbReference>
<dbReference type="FunFam" id="3.40.50.10810:FF:000010">
    <property type="entry name" value="DNA repair and recombination protein RAD54-like"/>
    <property type="match status" value="1"/>
</dbReference>
<dbReference type="InterPro" id="IPR049730">
    <property type="entry name" value="SNF2/RAD54-like_C"/>
</dbReference>
<dbReference type="SMART" id="SM00487">
    <property type="entry name" value="DEXDc"/>
    <property type="match status" value="1"/>
</dbReference>
<keyword evidence="9" id="KW-0238">DNA-binding</keyword>
<proteinExistence type="inferred from homology"/>
<dbReference type="PROSITE" id="PS51194">
    <property type="entry name" value="HELICASE_CTER"/>
    <property type="match status" value="1"/>
</dbReference>
<dbReference type="PANTHER" id="PTHR45629:SF7">
    <property type="entry name" value="DNA EXCISION REPAIR PROTEIN ERCC-6-RELATED"/>
    <property type="match status" value="1"/>
</dbReference>
<feature type="compositionally biased region" description="Polar residues" evidence="12">
    <location>
        <begin position="9"/>
        <end position="21"/>
    </location>
</feature>
<comment type="caution">
    <text evidence="15">The sequence shown here is derived from an EMBL/GenBank/DDBJ whole genome shotgun (WGS) entry which is preliminary data.</text>
</comment>
<evidence type="ECO:0000256" key="4">
    <source>
        <dbReference type="ARBA" id="ARBA00022741"/>
    </source>
</evidence>
<evidence type="ECO:0000259" key="14">
    <source>
        <dbReference type="PROSITE" id="PS51194"/>
    </source>
</evidence>
<evidence type="ECO:0000256" key="5">
    <source>
        <dbReference type="ARBA" id="ARBA00022763"/>
    </source>
</evidence>
<evidence type="ECO:0000256" key="1">
    <source>
        <dbReference type="ARBA" id="ARBA00004123"/>
    </source>
</evidence>
<dbReference type="GO" id="GO:0015616">
    <property type="term" value="F:DNA translocase activity"/>
    <property type="evidence" value="ECO:0007669"/>
    <property type="project" value="TreeGrafter"/>
</dbReference>
<dbReference type="InterPro" id="IPR001650">
    <property type="entry name" value="Helicase_C-like"/>
</dbReference>
<dbReference type="PROSITE" id="PS51192">
    <property type="entry name" value="HELICASE_ATP_BIND_1"/>
    <property type="match status" value="1"/>
</dbReference>
<feature type="region of interest" description="Disordered" evidence="12">
    <location>
        <begin position="1"/>
        <end position="82"/>
    </location>
</feature>
<dbReference type="InterPro" id="IPR000330">
    <property type="entry name" value="SNF2_N"/>
</dbReference>
<evidence type="ECO:0000256" key="2">
    <source>
        <dbReference type="ARBA" id="ARBA00007025"/>
    </source>
</evidence>
<evidence type="ECO:0000256" key="6">
    <source>
        <dbReference type="ARBA" id="ARBA00022801"/>
    </source>
</evidence>
<dbReference type="FunFam" id="3.40.50.300:FF:000332">
    <property type="entry name" value="DNA repair and recombination protein RAD54-like"/>
    <property type="match status" value="1"/>
</dbReference>
<name>A0AA38H3F4_9TREE</name>
<dbReference type="GO" id="GO:0004386">
    <property type="term" value="F:helicase activity"/>
    <property type="evidence" value="ECO:0007669"/>
    <property type="project" value="UniProtKB-KW"/>
</dbReference>
<dbReference type="SUPFAM" id="SSF52540">
    <property type="entry name" value="P-loop containing nucleoside triphosphate hydrolases"/>
    <property type="match status" value="2"/>
</dbReference>
<accession>A0AA38H3F4</accession>